<keyword evidence="12 18" id="KW-1133">Transmembrane helix</keyword>
<dbReference type="AlphaFoldDB" id="A0A343L7A2"/>
<evidence type="ECO:0000256" key="2">
    <source>
        <dbReference type="ARBA" id="ARBA00004448"/>
    </source>
</evidence>
<evidence type="ECO:0000256" key="19">
    <source>
        <dbReference type="SAM" id="SignalP"/>
    </source>
</evidence>
<evidence type="ECO:0000256" key="13">
    <source>
        <dbReference type="ARBA" id="ARBA00023027"/>
    </source>
</evidence>
<keyword evidence="10 18" id="KW-1278">Translocase</keyword>
<keyword evidence="6" id="KW-0813">Transport</keyword>
<evidence type="ECO:0000256" key="12">
    <source>
        <dbReference type="ARBA" id="ARBA00022989"/>
    </source>
</evidence>
<accession>A0A343L7A2</accession>
<evidence type="ECO:0000256" key="4">
    <source>
        <dbReference type="ARBA" id="ARBA00012944"/>
    </source>
</evidence>
<comment type="function">
    <text evidence="1">Core subunit of the mitochondrial membrane respiratory chain NADH dehydrogenase (Complex I) that is believed to belong to the minimal assembly required for catalysis. Complex I functions in the transfer of electrons from NADH to the respiratory chain. The immediate electron acceptor for the enzyme is believed to be ubiquinone.</text>
</comment>
<evidence type="ECO:0000256" key="7">
    <source>
        <dbReference type="ARBA" id="ARBA00022660"/>
    </source>
</evidence>
<geneLocation type="mitochondrion" evidence="21"/>
<evidence type="ECO:0000256" key="6">
    <source>
        <dbReference type="ARBA" id="ARBA00022448"/>
    </source>
</evidence>
<dbReference type="PANTHER" id="PTHR46552">
    <property type="entry name" value="NADH-UBIQUINONE OXIDOREDUCTASE CHAIN 2"/>
    <property type="match status" value="1"/>
</dbReference>
<keyword evidence="15 18" id="KW-0496">Mitochondrion</keyword>
<name>A0A343L7A2_9HEMI</name>
<evidence type="ECO:0000256" key="5">
    <source>
        <dbReference type="ARBA" id="ARBA00021008"/>
    </source>
</evidence>
<dbReference type="EC" id="7.1.1.2" evidence="4 18"/>
<proteinExistence type="inferred from homology"/>
<keyword evidence="11 18" id="KW-0249">Electron transport</keyword>
<feature type="domain" description="NADH:quinone oxidoreductase/Mrp antiporter transmembrane" evidence="20">
    <location>
        <begin position="24"/>
        <end position="277"/>
    </location>
</feature>
<evidence type="ECO:0000256" key="11">
    <source>
        <dbReference type="ARBA" id="ARBA00022982"/>
    </source>
</evidence>
<sequence length="325" mass="38621">MMKFNKKKLFMLMMIMSTLMVVSSSKWLSMWMGMEINLMMTIPFLFQNKSKMLSEKIMCYFLTQVMASILMLTTMLLMNMNDNIMLYKMMLTISMMIKLGMPPFHMWMPEMMNKINWIMLGFMVTLQSVNPLVVTSQILENNLLLPLIMIISASIGSLSGVNNLLLNKIMVYSSMNHLSWMTMCMMMMNTLWIKYFAVYSMITLTLCFMFNNKLIFYVNQFNMNNNNYMKMMIAMMMLNLGGMPPFPGFFIKWMTMESIMKYNYMYFTLLIMVICSMVTLLFYMRLSYNMFIISSTSQKFNKLIMKMKFYMIMIMNMILPLMMFI</sequence>
<protein>
    <recommendedName>
        <fullName evidence="5 18">NADH-ubiquinone oxidoreductase chain 2</fullName>
        <ecNumber evidence="4 18">7.1.1.2</ecNumber>
    </recommendedName>
</protein>
<reference evidence="21" key="1">
    <citation type="journal article" date="2017" name="Mitochondrial DNA Part B Resour">
        <title>The complete mitochondrial genome of the tea lace bug, Stephanitis chinensis (Hemiptera: Tingidae).</title>
        <authorList>
            <person name="Li P.-W."/>
            <person name="Wang X.-Q."/>
            <person name="Chen S.-C."/>
            <person name="Peng P."/>
        </authorList>
    </citation>
    <scope>NUCLEOTIDE SEQUENCE</scope>
</reference>
<comment type="similarity">
    <text evidence="3 18">Belongs to the complex I subunit 2 family.</text>
</comment>
<dbReference type="InterPro" id="IPR001750">
    <property type="entry name" value="ND/Mrp_TM"/>
</dbReference>
<evidence type="ECO:0000256" key="10">
    <source>
        <dbReference type="ARBA" id="ARBA00022967"/>
    </source>
</evidence>
<dbReference type="GO" id="GO:0005743">
    <property type="term" value="C:mitochondrial inner membrane"/>
    <property type="evidence" value="ECO:0007669"/>
    <property type="project" value="UniProtKB-SubCell"/>
</dbReference>
<evidence type="ECO:0000256" key="3">
    <source>
        <dbReference type="ARBA" id="ARBA00007012"/>
    </source>
</evidence>
<feature type="transmembrane region" description="Helical" evidence="18">
    <location>
        <begin position="263"/>
        <end position="283"/>
    </location>
</feature>
<evidence type="ECO:0000256" key="9">
    <source>
        <dbReference type="ARBA" id="ARBA00022792"/>
    </source>
</evidence>
<organism evidence="21">
    <name type="scientific">Stephanitis chinensis</name>
    <dbReference type="NCBI Taxonomy" id="2045229"/>
    <lineage>
        <taxon>Eukaryota</taxon>
        <taxon>Metazoa</taxon>
        <taxon>Ecdysozoa</taxon>
        <taxon>Arthropoda</taxon>
        <taxon>Hexapoda</taxon>
        <taxon>Insecta</taxon>
        <taxon>Pterygota</taxon>
        <taxon>Neoptera</taxon>
        <taxon>Paraneoptera</taxon>
        <taxon>Hemiptera</taxon>
        <taxon>Heteroptera</taxon>
        <taxon>Panheteroptera</taxon>
        <taxon>Cimicomorpha</taxon>
        <taxon>Tingidae</taxon>
        <taxon>Stephanitis</taxon>
    </lineage>
</organism>
<evidence type="ECO:0000313" key="21">
    <source>
        <dbReference type="EMBL" id="ATL58817.1"/>
    </source>
</evidence>
<dbReference type="EMBL" id="MF498769">
    <property type="protein sequence ID" value="ATL58817.1"/>
    <property type="molecule type" value="Genomic_DNA"/>
</dbReference>
<evidence type="ECO:0000256" key="1">
    <source>
        <dbReference type="ARBA" id="ARBA00003257"/>
    </source>
</evidence>
<evidence type="ECO:0000256" key="14">
    <source>
        <dbReference type="ARBA" id="ARBA00023075"/>
    </source>
</evidence>
<dbReference type="InterPro" id="IPR050175">
    <property type="entry name" value="Complex_I_Subunit_2"/>
</dbReference>
<keyword evidence="9 18" id="KW-0999">Mitochondrion inner membrane</keyword>
<feature type="transmembrane region" description="Helical" evidence="18">
    <location>
        <begin position="231"/>
        <end position="251"/>
    </location>
</feature>
<evidence type="ECO:0000256" key="18">
    <source>
        <dbReference type="RuleBase" id="RU003403"/>
    </source>
</evidence>
<keyword evidence="19" id="KW-0732">Signal</keyword>
<dbReference type="GO" id="GO:0006120">
    <property type="term" value="P:mitochondrial electron transport, NADH to ubiquinone"/>
    <property type="evidence" value="ECO:0007669"/>
    <property type="project" value="InterPro"/>
</dbReference>
<feature type="signal peptide" evidence="19">
    <location>
        <begin position="1"/>
        <end position="24"/>
    </location>
</feature>
<evidence type="ECO:0000259" key="20">
    <source>
        <dbReference type="Pfam" id="PF00361"/>
    </source>
</evidence>
<feature type="transmembrane region" description="Helical" evidence="18">
    <location>
        <begin position="147"/>
        <end position="170"/>
    </location>
</feature>
<dbReference type="PRINTS" id="PR01436">
    <property type="entry name" value="NADHDHGNASE2"/>
</dbReference>
<comment type="subcellular location">
    <subcellularLocation>
        <location evidence="2 18">Mitochondrion inner membrane</location>
        <topology evidence="2 18">Multi-pass membrane protein</topology>
    </subcellularLocation>
</comment>
<evidence type="ECO:0000256" key="8">
    <source>
        <dbReference type="ARBA" id="ARBA00022692"/>
    </source>
</evidence>
<dbReference type="PANTHER" id="PTHR46552:SF1">
    <property type="entry name" value="NADH-UBIQUINONE OXIDOREDUCTASE CHAIN 2"/>
    <property type="match status" value="1"/>
</dbReference>
<keyword evidence="8 18" id="KW-0812">Transmembrane</keyword>
<evidence type="ECO:0000256" key="17">
    <source>
        <dbReference type="ARBA" id="ARBA00049551"/>
    </source>
</evidence>
<comment type="function">
    <text evidence="18">Core subunit of the mitochondrial membrane respiratory chain NADH dehydrogenase (Complex I) which catalyzes electron transfer from NADH through the respiratory chain, using ubiquinone as an electron acceptor. Essential for the catalytic activity and assembly of complex I.</text>
</comment>
<keyword evidence="7 18" id="KW-0679">Respiratory chain</keyword>
<reference evidence="21" key="2">
    <citation type="submission" date="2017-07" db="EMBL/GenBank/DDBJ databases">
        <authorList>
            <person name="Sun Z.S."/>
            <person name="Albrecht U."/>
            <person name="Echele G."/>
            <person name="Lee C.C."/>
        </authorList>
    </citation>
    <scope>NUCLEOTIDE SEQUENCE</scope>
</reference>
<evidence type="ECO:0000256" key="15">
    <source>
        <dbReference type="ARBA" id="ARBA00023128"/>
    </source>
</evidence>
<comment type="catalytic activity">
    <reaction evidence="17 18">
        <text>a ubiquinone + NADH + 5 H(+)(in) = a ubiquinol + NAD(+) + 4 H(+)(out)</text>
        <dbReference type="Rhea" id="RHEA:29091"/>
        <dbReference type="Rhea" id="RHEA-COMP:9565"/>
        <dbReference type="Rhea" id="RHEA-COMP:9566"/>
        <dbReference type="ChEBI" id="CHEBI:15378"/>
        <dbReference type="ChEBI" id="CHEBI:16389"/>
        <dbReference type="ChEBI" id="CHEBI:17976"/>
        <dbReference type="ChEBI" id="CHEBI:57540"/>
        <dbReference type="ChEBI" id="CHEBI:57945"/>
        <dbReference type="EC" id="7.1.1.2"/>
    </reaction>
</comment>
<feature type="transmembrane region" description="Helical" evidence="18">
    <location>
        <begin position="191"/>
        <end position="211"/>
    </location>
</feature>
<feature type="chain" id="PRO_5021440513" description="NADH-ubiquinone oxidoreductase chain 2" evidence="19">
    <location>
        <begin position="25"/>
        <end position="325"/>
    </location>
</feature>
<dbReference type="InterPro" id="IPR003917">
    <property type="entry name" value="NADH_UbQ_OxRdtase_chain2"/>
</dbReference>
<keyword evidence="13 18" id="KW-0520">NAD</keyword>
<feature type="transmembrane region" description="Helical" evidence="18">
    <location>
        <begin position="303"/>
        <end position="324"/>
    </location>
</feature>
<evidence type="ECO:0000256" key="16">
    <source>
        <dbReference type="ARBA" id="ARBA00023136"/>
    </source>
</evidence>
<dbReference type="GO" id="GO:0008137">
    <property type="term" value="F:NADH dehydrogenase (ubiquinone) activity"/>
    <property type="evidence" value="ECO:0007669"/>
    <property type="project" value="UniProtKB-EC"/>
</dbReference>
<keyword evidence="14 18" id="KW-0830">Ubiquinone</keyword>
<keyword evidence="16 18" id="KW-0472">Membrane</keyword>
<gene>
    <name evidence="21" type="primary">ND2</name>
</gene>
<dbReference type="Pfam" id="PF00361">
    <property type="entry name" value="Proton_antipo_M"/>
    <property type="match status" value="1"/>
</dbReference>